<name>A0A2P2M228_RHIMU</name>
<organism evidence="1">
    <name type="scientific">Rhizophora mucronata</name>
    <name type="common">Asiatic mangrove</name>
    <dbReference type="NCBI Taxonomy" id="61149"/>
    <lineage>
        <taxon>Eukaryota</taxon>
        <taxon>Viridiplantae</taxon>
        <taxon>Streptophyta</taxon>
        <taxon>Embryophyta</taxon>
        <taxon>Tracheophyta</taxon>
        <taxon>Spermatophyta</taxon>
        <taxon>Magnoliopsida</taxon>
        <taxon>eudicotyledons</taxon>
        <taxon>Gunneridae</taxon>
        <taxon>Pentapetalae</taxon>
        <taxon>rosids</taxon>
        <taxon>fabids</taxon>
        <taxon>Malpighiales</taxon>
        <taxon>Rhizophoraceae</taxon>
        <taxon>Rhizophora</taxon>
    </lineage>
</organism>
<accession>A0A2P2M228</accession>
<protein>
    <submittedName>
        <fullName evidence="1">Uncharacterized protein</fullName>
    </submittedName>
</protein>
<reference evidence="1" key="1">
    <citation type="submission" date="2018-02" db="EMBL/GenBank/DDBJ databases">
        <title>Rhizophora mucronata_Transcriptome.</title>
        <authorList>
            <person name="Meera S.P."/>
            <person name="Sreeshan A."/>
            <person name="Augustine A."/>
        </authorList>
    </citation>
    <scope>NUCLEOTIDE SEQUENCE</scope>
    <source>
        <tissue evidence="1">Leaf</tissue>
    </source>
</reference>
<evidence type="ECO:0000313" key="1">
    <source>
        <dbReference type="EMBL" id="MBX24269.1"/>
    </source>
</evidence>
<proteinExistence type="predicted"/>
<dbReference type="EMBL" id="GGEC01043785">
    <property type="protein sequence ID" value="MBX24269.1"/>
    <property type="molecule type" value="Transcribed_RNA"/>
</dbReference>
<dbReference type="AlphaFoldDB" id="A0A2P2M228"/>
<sequence>MIWINPTFILLYGFLPSRLEDLHFDKGLSPHFRPIVNFVIVRLCLQYQLPSMSIQYLSTNHLC</sequence>